<dbReference type="AlphaFoldDB" id="A0A8J2S9R6"/>
<name>A0A8J2S9R6_9STRA</name>
<reference evidence="1" key="1">
    <citation type="submission" date="2021-11" db="EMBL/GenBank/DDBJ databases">
        <authorList>
            <consortium name="Genoscope - CEA"/>
            <person name="William W."/>
        </authorList>
    </citation>
    <scope>NUCLEOTIDE SEQUENCE</scope>
</reference>
<protein>
    <recommendedName>
        <fullName evidence="3">F-box domain-containing protein</fullName>
    </recommendedName>
</protein>
<sequence>MASLPADITKHALSFLVAAEIPRGAALCKAWAAAARAPDLWLALCEARWPSTACGALRQAVLRRGPREYYRQHAAALRGATPRPLLDLDDHLIQLELSQNGRAICSVAREARDVMTRNCPHNSLDTGGLRAGLIFENLRARVDTSTDNSFPPFRAPVSVSYVVIRKSDGRVATLVPADTLDMWCGSTFGMDDHKGKFAAYPSLRGSLPAMCEQQTALGKPHLHTIRHNPAMPKDLTADYLLNRLGRDYAHEVTAEVQIGLDAEFPRDGVPWTHSPDASVVVGPGYVEVRRILCTFTGWLKDYAGEDDYEDDYVDHHNVGFDDLHSALTTRLVFR</sequence>
<dbReference type="SUPFAM" id="SSF81383">
    <property type="entry name" value="F-box domain"/>
    <property type="match status" value="1"/>
</dbReference>
<comment type="caution">
    <text evidence="1">The sequence shown here is derived from an EMBL/GenBank/DDBJ whole genome shotgun (WGS) entry which is preliminary data.</text>
</comment>
<dbReference type="InterPro" id="IPR036047">
    <property type="entry name" value="F-box-like_dom_sf"/>
</dbReference>
<organism evidence="1 2">
    <name type="scientific">Pelagomonas calceolata</name>
    <dbReference type="NCBI Taxonomy" id="35677"/>
    <lineage>
        <taxon>Eukaryota</taxon>
        <taxon>Sar</taxon>
        <taxon>Stramenopiles</taxon>
        <taxon>Ochrophyta</taxon>
        <taxon>Pelagophyceae</taxon>
        <taxon>Pelagomonadales</taxon>
        <taxon>Pelagomonadaceae</taxon>
        <taxon>Pelagomonas</taxon>
    </lineage>
</organism>
<proteinExistence type="predicted"/>
<accession>A0A8J2S9R6</accession>
<evidence type="ECO:0008006" key="3">
    <source>
        <dbReference type="Google" id="ProtNLM"/>
    </source>
</evidence>
<keyword evidence="2" id="KW-1185">Reference proteome</keyword>
<gene>
    <name evidence="1" type="ORF">PECAL_2P07430</name>
</gene>
<evidence type="ECO:0000313" key="1">
    <source>
        <dbReference type="EMBL" id="CAH0367708.1"/>
    </source>
</evidence>
<dbReference type="Proteomes" id="UP000789595">
    <property type="component" value="Unassembled WGS sequence"/>
</dbReference>
<evidence type="ECO:0000313" key="2">
    <source>
        <dbReference type="Proteomes" id="UP000789595"/>
    </source>
</evidence>
<dbReference type="Gene3D" id="1.20.1280.50">
    <property type="match status" value="1"/>
</dbReference>
<dbReference type="EMBL" id="CAKKNE010000002">
    <property type="protein sequence ID" value="CAH0367708.1"/>
    <property type="molecule type" value="Genomic_DNA"/>
</dbReference>